<dbReference type="PROSITE" id="PS51909">
    <property type="entry name" value="LYSOZYME_I"/>
    <property type="match status" value="1"/>
</dbReference>
<evidence type="ECO:0000256" key="5">
    <source>
        <dbReference type="ARBA" id="ARBA00022801"/>
    </source>
</evidence>
<reference evidence="9 10" key="1">
    <citation type="submission" date="2018-11" db="EMBL/GenBank/DDBJ databases">
        <authorList>
            <consortium name="Pathogen Informatics"/>
        </authorList>
    </citation>
    <scope>NUCLEOTIDE SEQUENCE [LARGE SCALE GENOMIC DNA]</scope>
</reference>
<accession>A0A3P7JRS1</accession>
<dbReference type="EC" id="3.2.1.17" evidence="2"/>
<evidence type="ECO:0000256" key="7">
    <source>
        <dbReference type="ARBA" id="ARBA00023295"/>
    </source>
</evidence>
<dbReference type="GO" id="GO:0031640">
    <property type="term" value="P:killing of cells of another organism"/>
    <property type="evidence" value="ECO:0007669"/>
    <property type="project" value="UniProtKB-KW"/>
</dbReference>
<feature type="non-terminal residue" evidence="9">
    <location>
        <position position="1"/>
    </location>
</feature>
<gene>
    <name evidence="9" type="ORF">SVUK_LOCUS21064</name>
</gene>
<proteinExistence type="predicted"/>
<evidence type="ECO:0000256" key="1">
    <source>
        <dbReference type="ARBA" id="ARBA00000632"/>
    </source>
</evidence>
<dbReference type="EMBL" id="UYYB01149909">
    <property type="protein sequence ID" value="VDM86066.1"/>
    <property type="molecule type" value="Genomic_DNA"/>
</dbReference>
<sequence length="90" mass="9913">IKLPYYQDCGSPGLARGENVTTAWKRCSDDYDCSTQCVNAYMNRYKGECALIGEEECQIMSRLHNGGPSGCKNPATVGYWQAIQECCGCT</sequence>
<keyword evidence="3" id="KW-0929">Antimicrobial</keyword>
<evidence type="ECO:0000313" key="10">
    <source>
        <dbReference type="Proteomes" id="UP000270094"/>
    </source>
</evidence>
<comment type="catalytic activity">
    <reaction evidence="1">
        <text>Hydrolysis of (1-&gt;4)-beta-linkages between N-acetylmuramic acid and N-acetyl-D-glucosamine residues in a peptidoglycan and between N-acetyl-D-glucosamine residues in chitodextrins.</text>
        <dbReference type="EC" id="3.2.1.17"/>
    </reaction>
</comment>
<organism evidence="9 10">
    <name type="scientific">Strongylus vulgaris</name>
    <name type="common">Blood worm</name>
    <dbReference type="NCBI Taxonomy" id="40348"/>
    <lineage>
        <taxon>Eukaryota</taxon>
        <taxon>Metazoa</taxon>
        <taxon>Ecdysozoa</taxon>
        <taxon>Nematoda</taxon>
        <taxon>Chromadorea</taxon>
        <taxon>Rhabditida</taxon>
        <taxon>Rhabditina</taxon>
        <taxon>Rhabditomorpha</taxon>
        <taxon>Strongyloidea</taxon>
        <taxon>Strongylidae</taxon>
        <taxon>Strongylus</taxon>
    </lineage>
</organism>
<dbReference type="Pfam" id="PF05497">
    <property type="entry name" value="Destabilase"/>
    <property type="match status" value="1"/>
</dbReference>
<evidence type="ECO:0000256" key="8">
    <source>
        <dbReference type="PIRSR" id="PIRSR608597-3"/>
    </source>
</evidence>
<keyword evidence="10" id="KW-1185">Reference proteome</keyword>
<evidence type="ECO:0000256" key="4">
    <source>
        <dbReference type="ARBA" id="ARBA00022638"/>
    </source>
</evidence>
<feature type="disulfide bond" evidence="8">
    <location>
        <begin position="27"/>
        <end position="33"/>
    </location>
</feature>
<feature type="disulfide bond" evidence="8">
    <location>
        <begin position="9"/>
        <end position="37"/>
    </location>
</feature>
<dbReference type="Proteomes" id="UP000270094">
    <property type="component" value="Unassembled WGS sequence"/>
</dbReference>
<protein>
    <recommendedName>
        <fullName evidence="2">lysozyme</fullName>
        <ecNumber evidence="2">3.2.1.17</ecNumber>
    </recommendedName>
</protein>
<dbReference type="OrthoDB" id="6337871at2759"/>
<keyword evidence="6 8" id="KW-1015">Disulfide bond</keyword>
<keyword evidence="7" id="KW-0326">Glycosidase</keyword>
<keyword evidence="4" id="KW-0081">Bacteriolytic enzyme</keyword>
<dbReference type="GO" id="GO:0003796">
    <property type="term" value="F:lysozyme activity"/>
    <property type="evidence" value="ECO:0007669"/>
    <property type="project" value="UniProtKB-EC"/>
</dbReference>
<dbReference type="Gene3D" id="1.10.530.10">
    <property type="match status" value="1"/>
</dbReference>
<name>A0A3P7JRS1_STRVU</name>
<dbReference type="PANTHER" id="PTHR11195:SF13">
    <property type="entry name" value="INVERTEBRATE-TYPE LYSOZYME 2-RELATED"/>
    <property type="match status" value="1"/>
</dbReference>
<evidence type="ECO:0000256" key="2">
    <source>
        <dbReference type="ARBA" id="ARBA00012732"/>
    </source>
</evidence>
<dbReference type="InterPro" id="IPR008597">
    <property type="entry name" value="Invert_lysozyme"/>
</dbReference>
<evidence type="ECO:0000256" key="3">
    <source>
        <dbReference type="ARBA" id="ARBA00022529"/>
    </source>
</evidence>
<dbReference type="AlphaFoldDB" id="A0A3P7JRS1"/>
<dbReference type="GO" id="GO:0050830">
    <property type="term" value="P:defense response to Gram-positive bacterium"/>
    <property type="evidence" value="ECO:0007669"/>
    <property type="project" value="TreeGrafter"/>
</dbReference>
<dbReference type="PANTHER" id="PTHR11195">
    <property type="entry name" value="DESTABILASE-RELATED"/>
    <property type="match status" value="1"/>
</dbReference>
<evidence type="ECO:0000256" key="6">
    <source>
        <dbReference type="ARBA" id="ARBA00023157"/>
    </source>
</evidence>
<evidence type="ECO:0000313" key="9">
    <source>
        <dbReference type="EMBL" id="VDM86066.1"/>
    </source>
</evidence>
<keyword evidence="5" id="KW-0378">Hydrolase</keyword>